<evidence type="ECO:0000256" key="12">
    <source>
        <dbReference type="ARBA" id="ARBA00023136"/>
    </source>
</evidence>
<dbReference type="PANTHER" id="PTHR40255">
    <property type="entry name" value="UPF0093 MEMBRANE PROTEIN SLR1790"/>
    <property type="match status" value="1"/>
</dbReference>
<feature type="transmembrane region" description="Helical" evidence="15">
    <location>
        <begin position="111"/>
        <end position="129"/>
    </location>
</feature>
<evidence type="ECO:0000256" key="5">
    <source>
        <dbReference type="ARBA" id="ARBA00022475"/>
    </source>
</evidence>
<keyword evidence="10" id="KW-0560">Oxidoreductase</keyword>
<evidence type="ECO:0000313" key="16">
    <source>
        <dbReference type="EMBL" id="SFJ86667.1"/>
    </source>
</evidence>
<evidence type="ECO:0000256" key="2">
    <source>
        <dbReference type="ARBA" id="ARBA00005073"/>
    </source>
</evidence>
<dbReference type="GO" id="GO:0005886">
    <property type="term" value="C:plasma membrane"/>
    <property type="evidence" value="ECO:0007669"/>
    <property type="project" value="UniProtKB-SubCell"/>
</dbReference>
<comment type="pathway">
    <text evidence="2 14">Porphyrin-containing compound metabolism; protoporphyrin-IX biosynthesis; protoporphyrin-IX from protoporphyrinogen-IX: step 1/1.</text>
</comment>
<feature type="transmembrane region" description="Helical" evidence="15">
    <location>
        <begin position="45"/>
        <end position="65"/>
    </location>
</feature>
<keyword evidence="9 15" id="KW-1133">Transmembrane helix</keyword>
<dbReference type="AlphaFoldDB" id="A0A1I3UXM1"/>
<dbReference type="GO" id="GO:0046872">
    <property type="term" value="F:metal ion binding"/>
    <property type="evidence" value="ECO:0007669"/>
    <property type="project" value="UniProtKB-UniRule"/>
</dbReference>
<keyword evidence="7 15" id="KW-0812">Transmembrane</keyword>
<comment type="cofactor">
    <cofactor evidence="14">
        <name>heme b</name>
        <dbReference type="ChEBI" id="CHEBI:60344"/>
    </cofactor>
    <text evidence="14">Binds 1 heme b (iron(II)-protoporphyrin IX) group per subunit.</text>
</comment>
<evidence type="ECO:0000256" key="10">
    <source>
        <dbReference type="ARBA" id="ARBA00023002"/>
    </source>
</evidence>
<evidence type="ECO:0000256" key="15">
    <source>
        <dbReference type="SAM" id="Phobius"/>
    </source>
</evidence>
<dbReference type="STRING" id="390807.SAMN04488095_0004"/>
<dbReference type="GO" id="GO:0006782">
    <property type="term" value="P:protoporphyrinogen IX biosynthetic process"/>
    <property type="evidence" value="ECO:0007669"/>
    <property type="project" value="UniProtKB-UniRule"/>
</dbReference>
<keyword evidence="6 14" id="KW-0349">Heme</keyword>
<keyword evidence="12 14" id="KW-0472">Membrane</keyword>
<feature type="transmembrane region" description="Helical" evidence="15">
    <location>
        <begin position="71"/>
        <end position="90"/>
    </location>
</feature>
<proteinExistence type="inferred from homology"/>
<evidence type="ECO:0000256" key="6">
    <source>
        <dbReference type="ARBA" id="ARBA00022617"/>
    </source>
</evidence>
<dbReference type="InterPro" id="IPR005265">
    <property type="entry name" value="HemJ-like"/>
</dbReference>
<evidence type="ECO:0000256" key="14">
    <source>
        <dbReference type="PIRNR" id="PIRNR004638"/>
    </source>
</evidence>
<evidence type="ECO:0000256" key="1">
    <source>
        <dbReference type="ARBA" id="ARBA00004651"/>
    </source>
</evidence>
<feature type="transmembrane region" description="Helical" evidence="15">
    <location>
        <begin position="12"/>
        <end position="33"/>
    </location>
</feature>
<dbReference type="OrthoDB" id="8367737at2"/>
<evidence type="ECO:0000256" key="8">
    <source>
        <dbReference type="ARBA" id="ARBA00022723"/>
    </source>
</evidence>
<name>A0A1I3UXM1_9RHOB</name>
<comment type="subcellular location">
    <subcellularLocation>
        <location evidence="1">Cell membrane</location>
        <topology evidence="1">Multi-pass membrane protein</topology>
    </subcellularLocation>
</comment>
<evidence type="ECO:0000256" key="13">
    <source>
        <dbReference type="ARBA" id="ARBA00048390"/>
    </source>
</evidence>
<protein>
    <recommendedName>
        <fullName evidence="4 14">Protoporphyrinogen IX oxidase</fullName>
        <ecNumber evidence="14">1.3.99.-</ecNumber>
    </recommendedName>
</protein>
<dbReference type="UniPathway" id="UPA00251">
    <property type="reaction ID" value="UER00324"/>
</dbReference>
<evidence type="ECO:0000313" key="17">
    <source>
        <dbReference type="Proteomes" id="UP000199110"/>
    </source>
</evidence>
<gene>
    <name evidence="16" type="ORF">SAMN04488095_0004</name>
</gene>
<sequence length="131" mass="14051">MLYELTKAAHLISLFVWIGGMVAVALALRYPALIHMKPLKAYDRAVTTPAMILALIFGILLGVQGGWFTSAWLGIKIVLVLVLSGLHGALVGKLRRAIWDSSDQVVAGGRVFLPVGLGLLVLIVLLVTLKP</sequence>
<dbReference type="EMBL" id="FORA01000010">
    <property type="protein sequence ID" value="SFJ86667.1"/>
    <property type="molecule type" value="Genomic_DNA"/>
</dbReference>
<dbReference type="PIRSF" id="PIRSF004638">
    <property type="entry name" value="UCP004638"/>
    <property type="match status" value="1"/>
</dbReference>
<comment type="similarity">
    <text evidence="3 14">Belongs to the HemJ family.</text>
</comment>
<keyword evidence="5 14" id="KW-1003">Cell membrane</keyword>
<keyword evidence="11 14" id="KW-0408">Iron</keyword>
<evidence type="ECO:0000256" key="11">
    <source>
        <dbReference type="ARBA" id="ARBA00023004"/>
    </source>
</evidence>
<keyword evidence="8 14" id="KW-0479">Metal-binding</keyword>
<evidence type="ECO:0000256" key="9">
    <source>
        <dbReference type="ARBA" id="ARBA00022989"/>
    </source>
</evidence>
<comment type="catalytic activity">
    <reaction evidence="13 14">
        <text>protoporphyrinogen IX + 3 A = protoporphyrin IX + 3 AH2</text>
        <dbReference type="Rhea" id="RHEA:62000"/>
        <dbReference type="ChEBI" id="CHEBI:13193"/>
        <dbReference type="ChEBI" id="CHEBI:17499"/>
        <dbReference type="ChEBI" id="CHEBI:57306"/>
        <dbReference type="ChEBI" id="CHEBI:57307"/>
    </reaction>
</comment>
<dbReference type="Pfam" id="PF03653">
    <property type="entry name" value="UPF0093"/>
    <property type="match status" value="1"/>
</dbReference>
<evidence type="ECO:0000256" key="4">
    <source>
        <dbReference type="ARBA" id="ARBA00017504"/>
    </source>
</evidence>
<evidence type="ECO:0000256" key="3">
    <source>
        <dbReference type="ARBA" id="ARBA00006501"/>
    </source>
</evidence>
<keyword evidence="17" id="KW-1185">Reference proteome</keyword>
<dbReference type="Proteomes" id="UP000199110">
    <property type="component" value="Unassembled WGS sequence"/>
</dbReference>
<dbReference type="RefSeq" id="WP_092785026.1">
    <property type="nucleotide sequence ID" value="NZ_FORA01000010.1"/>
</dbReference>
<evidence type="ECO:0000256" key="7">
    <source>
        <dbReference type="ARBA" id="ARBA00022692"/>
    </source>
</evidence>
<dbReference type="GO" id="GO:0070818">
    <property type="term" value="F:protoporphyrinogen oxidase activity"/>
    <property type="evidence" value="ECO:0007669"/>
    <property type="project" value="UniProtKB-UniRule"/>
</dbReference>
<dbReference type="PANTHER" id="PTHR40255:SF1">
    <property type="entry name" value="PROTOPORPHYRINOGEN IX OXIDASE"/>
    <property type="match status" value="1"/>
</dbReference>
<comment type="function">
    <text evidence="14">Catalyzes the oxidation of protoporphyrinogen IX to protoporphyrin IX.</text>
</comment>
<reference evidence="16 17" key="1">
    <citation type="submission" date="2016-10" db="EMBL/GenBank/DDBJ databases">
        <authorList>
            <person name="de Groot N.N."/>
        </authorList>
    </citation>
    <scope>NUCLEOTIDE SEQUENCE [LARGE SCALE GENOMIC DNA]</scope>
    <source>
        <strain evidence="16 17">DSM 19073</strain>
    </source>
</reference>
<accession>A0A1I3UXM1</accession>
<organism evidence="16 17">
    <name type="scientific">Jannaschia pohangensis</name>
    <dbReference type="NCBI Taxonomy" id="390807"/>
    <lineage>
        <taxon>Bacteria</taxon>
        <taxon>Pseudomonadati</taxon>
        <taxon>Pseudomonadota</taxon>
        <taxon>Alphaproteobacteria</taxon>
        <taxon>Rhodobacterales</taxon>
        <taxon>Roseobacteraceae</taxon>
        <taxon>Jannaschia</taxon>
    </lineage>
</organism>
<dbReference type="EC" id="1.3.99.-" evidence="14"/>